<organism evidence="2 3">
    <name type="scientific">Caerostris extrusa</name>
    <name type="common">Bark spider</name>
    <name type="synonym">Caerostris bankana</name>
    <dbReference type="NCBI Taxonomy" id="172846"/>
    <lineage>
        <taxon>Eukaryota</taxon>
        <taxon>Metazoa</taxon>
        <taxon>Ecdysozoa</taxon>
        <taxon>Arthropoda</taxon>
        <taxon>Chelicerata</taxon>
        <taxon>Arachnida</taxon>
        <taxon>Araneae</taxon>
        <taxon>Araneomorphae</taxon>
        <taxon>Entelegynae</taxon>
        <taxon>Araneoidea</taxon>
        <taxon>Araneidae</taxon>
        <taxon>Caerostris</taxon>
    </lineage>
</organism>
<gene>
    <name evidence="2" type="ORF">CEXT_470341</name>
</gene>
<dbReference type="Proteomes" id="UP001054945">
    <property type="component" value="Unassembled WGS sequence"/>
</dbReference>
<dbReference type="AlphaFoldDB" id="A0AAV4XVJ1"/>
<evidence type="ECO:0000313" key="3">
    <source>
        <dbReference type="Proteomes" id="UP001054945"/>
    </source>
</evidence>
<sequence>MIRRNDKVNSSKDFKKPNRKHTSKANFIFGNAENVKINTENKYAALSTAVTDESAETVIVKRKLPPIMVKLVRNA</sequence>
<feature type="compositionally biased region" description="Basic and acidic residues" evidence="1">
    <location>
        <begin position="1"/>
        <end position="16"/>
    </location>
</feature>
<evidence type="ECO:0000256" key="1">
    <source>
        <dbReference type="SAM" id="MobiDB-lite"/>
    </source>
</evidence>
<accession>A0AAV4XVJ1</accession>
<name>A0AAV4XVJ1_CAEEX</name>
<protein>
    <submittedName>
        <fullName evidence="2">Uncharacterized protein</fullName>
    </submittedName>
</protein>
<keyword evidence="3" id="KW-1185">Reference proteome</keyword>
<reference evidence="2 3" key="1">
    <citation type="submission" date="2021-06" db="EMBL/GenBank/DDBJ databases">
        <title>Caerostris extrusa draft genome.</title>
        <authorList>
            <person name="Kono N."/>
            <person name="Arakawa K."/>
        </authorList>
    </citation>
    <scope>NUCLEOTIDE SEQUENCE [LARGE SCALE GENOMIC DNA]</scope>
</reference>
<proteinExistence type="predicted"/>
<comment type="caution">
    <text evidence="2">The sequence shown here is derived from an EMBL/GenBank/DDBJ whole genome shotgun (WGS) entry which is preliminary data.</text>
</comment>
<dbReference type="EMBL" id="BPLR01018395">
    <property type="protein sequence ID" value="GIY99190.1"/>
    <property type="molecule type" value="Genomic_DNA"/>
</dbReference>
<evidence type="ECO:0000313" key="2">
    <source>
        <dbReference type="EMBL" id="GIY99190.1"/>
    </source>
</evidence>
<feature type="region of interest" description="Disordered" evidence="1">
    <location>
        <begin position="1"/>
        <end position="22"/>
    </location>
</feature>